<feature type="transmembrane region" description="Helical" evidence="5">
    <location>
        <begin position="212"/>
        <end position="236"/>
    </location>
</feature>
<dbReference type="InterPro" id="IPR000515">
    <property type="entry name" value="MetI-like"/>
</dbReference>
<evidence type="ECO:0000313" key="7">
    <source>
        <dbReference type="EMBL" id="KAB1076555.1"/>
    </source>
</evidence>
<dbReference type="OrthoDB" id="27542at2"/>
<evidence type="ECO:0000259" key="6">
    <source>
        <dbReference type="PROSITE" id="PS50928"/>
    </source>
</evidence>
<feature type="transmembrane region" description="Helical" evidence="5">
    <location>
        <begin position="125"/>
        <end position="148"/>
    </location>
</feature>
<keyword evidence="5" id="KW-0813">Transport</keyword>
<keyword evidence="4 5" id="KW-0472">Membrane</keyword>
<dbReference type="InterPro" id="IPR035906">
    <property type="entry name" value="MetI-like_sf"/>
</dbReference>
<evidence type="ECO:0000256" key="4">
    <source>
        <dbReference type="ARBA" id="ARBA00023136"/>
    </source>
</evidence>
<dbReference type="PANTHER" id="PTHR43496:SF1">
    <property type="entry name" value="POLYGALACTURONAN_RHAMNOGALACTURONAN TRANSPORT SYSTEM PERMEASE PROTEIN YTEP"/>
    <property type="match status" value="1"/>
</dbReference>
<feature type="transmembrane region" description="Helical" evidence="5">
    <location>
        <begin position="168"/>
        <end position="192"/>
    </location>
</feature>
<dbReference type="PROSITE" id="PS50928">
    <property type="entry name" value="ABC_TM1"/>
    <property type="match status" value="2"/>
</dbReference>
<dbReference type="GO" id="GO:0055085">
    <property type="term" value="P:transmembrane transport"/>
    <property type="evidence" value="ECO:0007669"/>
    <property type="project" value="InterPro"/>
</dbReference>
<evidence type="ECO:0000256" key="5">
    <source>
        <dbReference type="RuleBase" id="RU363032"/>
    </source>
</evidence>
<evidence type="ECO:0000256" key="2">
    <source>
        <dbReference type="ARBA" id="ARBA00022692"/>
    </source>
</evidence>
<dbReference type="Gene3D" id="1.10.3720.10">
    <property type="entry name" value="MetI-like"/>
    <property type="match status" value="2"/>
</dbReference>
<dbReference type="PANTHER" id="PTHR43496">
    <property type="entry name" value="PROTEIN LPLB"/>
    <property type="match status" value="1"/>
</dbReference>
<dbReference type="SUPFAM" id="SSF161098">
    <property type="entry name" value="MetI-like"/>
    <property type="match status" value="2"/>
</dbReference>
<dbReference type="Proteomes" id="UP000474159">
    <property type="component" value="Unassembled WGS sequence"/>
</dbReference>
<dbReference type="CDD" id="cd06261">
    <property type="entry name" value="TM_PBP2"/>
    <property type="match status" value="2"/>
</dbReference>
<proteinExistence type="inferred from homology"/>
<dbReference type="InterPro" id="IPR017664">
    <property type="entry name" value="AminoethylPonate_ABC_perm-1"/>
</dbReference>
<comment type="caution">
    <text evidence="7">The sequence shown here is derived from an EMBL/GenBank/DDBJ whole genome shotgun (WGS) entry which is preliminary data.</text>
</comment>
<feature type="transmembrane region" description="Helical" evidence="5">
    <location>
        <begin position="94"/>
        <end position="113"/>
    </location>
</feature>
<feature type="domain" description="ABC transmembrane type-1" evidence="6">
    <location>
        <begin position="368"/>
        <end position="563"/>
    </location>
</feature>
<feature type="domain" description="ABC transmembrane type-1" evidence="6">
    <location>
        <begin position="90"/>
        <end position="287"/>
    </location>
</feature>
<protein>
    <submittedName>
        <fullName evidence="7">Putative 2-aminoethylphosphonate ABC transporter permease subunit</fullName>
    </submittedName>
</protein>
<accession>A0A6L3SSN5</accession>
<dbReference type="Pfam" id="PF00528">
    <property type="entry name" value="BPD_transp_1"/>
    <property type="match status" value="2"/>
</dbReference>
<name>A0A6L3SSN5_9HYPH</name>
<gene>
    <name evidence="7" type="ORF">F6X53_22905</name>
</gene>
<feature type="transmembrane region" description="Helical" evidence="5">
    <location>
        <begin position="372"/>
        <end position="393"/>
    </location>
</feature>
<feature type="transmembrane region" description="Helical" evidence="5">
    <location>
        <begin position="35"/>
        <end position="61"/>
    </location>
</feature>
<feature type="transmembrane region" description="Helical" evidence="5">
    <location>
        <begin position="266"/>
        <end position="286"/>
    </location>
</feature>
<dbReference type="RefSeq" id="WP_151002673.1">
    <property type="nucleotide sequence ID" value="NZ_BPQY01000013.1"/>
</dbReference>
<dbReference type="EMBL" id="VZZK01000029">
    <property type="protein sequence ID" value="KAB1076555.1"/>
    <property type="molecule type" value="Genomic_DNA"/>
</dbReference>
<keyword evidence="8" id="KW-1185">Reference proteome</keyword>
<reference evidence="7 8" key="1">
    <citation type="submission" date="2019-09" db="EMBL/GenBank/DDBJ databases">
        <title>YIM 48816 draft genome.</title>
        <authorList>
            <person name="Jiang L."/>
        </authorList>
    </citation>
    <scope>NUCLEOTIDE SEQUENCE [LARGE SCALE GENOMIC DNA]</scope>
    <source>
        <strain evidence="7 8">YIM 48816</strain>
    </source>
</reference>
<organism evidence="7 8">
    <name type="scientific">Methylobacterium soli</name>
    <dbReference type="NCBI Taxonomy" id="553447"/>
    <lineage>
        <taxon>Bacteria</taxon>
        <taxon>Pseudomonadati</taxon>
        <taxon>Pseudomonadota</taxon>
        <taxon>Alphaproteobacteria</taxon>
        <taxon>Hyphomicrobiales</taxon>
        <taxon>Methylobacteriaceae</taxon>
        <taxon>Methylobacterium</taxon>
    </lineage>
</organism>
<comment type="similarity">
    <text evidence="5">Belongs to the binding-protein-dependent transport system permease family.</text>
</comment>
<feature type="transmembrane region" description="Helical" evidence="5">
    <location>
        <begin position="317"/>
        <end position="340"/>
    </location>
</feature>
<evidence type="ECO:0000313" key="8">
    <source>
        <dbReference type="Proteomes" id="UP000474159"/>
    </source>
</evidence>
<dbReference type="GO" id="GO:0005886">
    <property type="term" value="C:plasma membrane"/>
    <property type="evidence" value="ECO:0007669"/>
    <property type="project" value="UniProtKB-SubCell"/>
</dbReference>
<feature type="transmembrane region" description="Helical" evidence="5">
    <location>
        <begin position="503"/>
        <end position="524"/>
    </location>
</feature>
<comment type="subcellular location">
    <subcellularLocation>
        <location evidence="1 5">Cell membrane</location>
        <topology evidence="1 5">Multi-pass membrane protein</topology>
    </subcellularLocation>
</comment>
<feature type="transmembrane region" description="Helical" evidence="5">
    <location>
        <begin position="438"/>
        <end position="457"/>
    </location>
</feature>
<sequence length="582" mass="61968">MSAATSESPRVAEGAPAIPLPVVLPRAVRRLSERAVATGLIALMGGLLVLIIALPLGALLIKSLEAPSGGLAGLDNFRTYFATPTLVEALTNSLTIAALCVMIVLPLAFGYAYALTRTAMWFKGLLLAAALLPIFAPSLLSGIALTYILGNQGLLRGLLMGHSVYGPIGIVVAECLYAFPHALIILITALSLSDGRLYEAAAAMGTSRLRTFATVTLPGARYGLVSAAFVVFTLVVTDFGIPKVIGGQYAVLATDAYRQVVGQQNFPMGAVVGLLMLVPAVIAFGVDRVIQRRQTSLLSARSVPYEPKPRRGRDQAFLAYAVLVAGVIVATYGVAVWASFIRYWPYNLALTLDHYDFGAADADGWSPYWNSLIMAASVAAIGTALVFCGAYLIEKLRTFAAGRMLAQFLAMLPLAVPGLVLGLGYVFFFNAPWNPLNVLYGTLVLLAINTLAHYYTVAHVTAATALKQIDPEFEAVSASLKVPFWQTFTRVSLPICLPTVLELAAYLFVNAMTTVSAVIFLYGADTKLASIAIVHMDEAGATASAAAMASVIMATALGARLILVLVNRGVVHRLQRWRRREA</sequence>
<keyword evidence="2 5" id="KW-0812">Transmembrane</keyword>
<dbReference type="NCBIfam" id="TIGR03262">
    <property type="entry name" value="PhnU2"/>
    <property type="match status" value="1"/>
</dbReference>
<dbReference type="AlphaFoldDB" id="A0A6L3SSN5"/>
<feature type="transmembrane region" description="Helical" evidence="5">
    <location>
        <begin position="405"/>
        <end position="426"/>
    </location>
</feature>
<keyword evidence="3 5" id="KW-1133">Transmembrane helix</keyword>
<evidence type="ECO:0000256" key="3">
    <source>
        <dbReference type="ARBA" id="ARBA00022989"/>
    </source>
</evidence>
<feature type="transmembrane region" description="Helical" evidence="5">
    <location>
        <begin position="544"/>
        <end position="570"/>
    </location>
</feature>
<evidence type="ECO:0000256" key="1">
    <source>
        <dbReference type="ARBA" id="ARBA00004651"/>
    </source>
</evidence>